<dbReference type="Pfam" id="PF00892">
    <property type="entry name" value="EamA"/>
    <property type="match status" value="2"/>
</dbReference>
<dbReference type="Proteomes" id="UP000477782">
    <property type="component" value="Unassembled WGS sequence"/>
</dbReference>
<comment type="similarity">
    <text evidence="2">Belongs to the EamA transporter family.</text>
</comment>
<evidence type="ECO:0000313" key="9">
    <source>
        <dbReference type="Proteomes" id="UP000477782"/>
    </source>
</evidence>
<feature type="transmembrane region" description="Helical" evidence="6">
    <location>
        <begin position="73"/>
        <end position="93"/>
    </location>
</feature>
<dbReference type="InterPro" id="IPR000620">
    <property type="entry name" value="EamA_dom"/>
</dbReference>
<evidence type="ECO:0000256" key="4">
    <source>
        <dbReference type="ARBA" id="ARBA00022989"/>
    </source>
</evidence>
<feature type="transmembrane region" description="Helical" evidence="6">
    <location>
        <begin position="156"/>
        <end position="174"/>
    </location>
</feature>
<evidence type="ECO:0000256" key="3">
    <source>
        <dbReference type="ARBA" id="ARBA00022692"/>
    </source>
</evidence>
<accession>A0A6M0QTK7</accession>
<comment type="subcellular location">
    <subcellularLocation>
        <location evidence="1">Membrane</location>
        <topology evidence="1">Multi-pass membrane protein</topology>
    </subcellularLocation>
</comment>
<feature type="transmembrane region" description="Helical" evidence="6">
    <location>
        <begin position="99"/>
        <end position="117"/>
    </location>
</feature>
<feature type="transmembrane region" description="Helical" evidence="6">
    <location>
        <begin position="186"/>
        <end position="205"/>
    </location>
</feature>
<evidence type="ECO:0000259" key="7">
    <source>
        <dbReference type="Pfam" id="PF00892"/>
    </source>
</evidence>
<feature type="domain" description="EamA" evidence="7">
    <location>
        <begin position="17"/>
        <end position="143"/>
    </location>
</feature>
<feature type="transmembrane region" description="Helical" evidence="6">
    <location>
        <begin position="273"/>
        <end position="290"/>
    </location>
</feature>
<dbReference type="SUPFAM" id="SSF103481">
    <property type="entry name" value="Multidrug resistance efflux transporter EmrE"/>
    <property type="match status" value="2"/>
</dbReference>
<name>A0A6M0QTK7_9RHOB</name>
<keyword evidence="5 6" id="KW-0472">Membrane</keyword>
<dbReference type="GO" id="GO:0016020">
    <property type="term" value="C:membrane"/>
    <property type="evidence" value="ECO:0007669"/>
    <property type="project" value="UniProtKB-SubCell"/>
</dbReference>
<evidence type="ECO:0000256" key="6">
    <source>
        <dbReference type="SAM" id="Phobius"/>
    </source>
</evidence>
<dbReference type="PANTHER" id="PTHR32322:SF2">
    <property type="entry name" value="EAMA DOMAIN-CONTAINING PROTEIN"/>
    <property type="match status" value="1"/>
</dbReference>
<organism evidence="8 9">
    <name type="scientific">Tabrizicola oligotrophica</name>
    <dbReference type="NCBI Taxonomy" id="2710650"/>
    <lineage>
        <taxon>Bacteria</taxon>
        <taxon>Pseudomonadati</taxon>
        <taxon>Pseudomonadota</taxon>
        <taxon>Alphaproteobacteria</taxon>
        <taxon>Rhodobacterales</taxon>
        <taxon>Paracoccaceae</taxon>
        <taxon>Tabrizicola</taxon>
    </lineage>
</organism>
<evidence type="ECO:0000256" key="5">
    <source>
        <dbReference type="ARBA" id="ARBA00023136"/>
    </source>
</evidence>
<keyword evidence="9" id="KW-1185">Reference proteome</keyword>
<dbReference type="InterPro" id="IPR050638">
    <property type="entry name" value="AA-Vitamin_Transporters"/>
</dbReference>
<evidence type="ECO:0000313" key="8">
    <source>
        <dbReference type="EMBL" id="NEY90808.1"/>
    </source>
</evidence>
<proteinExistence type="inferred from homology"/>
<dbReference type="PANTHER" id="PTHR32322">
    <property type="entry name" value="INNER MEMBRANE TRANSPORTER"/>
    <property type="match status" value="1"/>
</dbReference>
<evidence type="ECO:0000256" key="2">
    <source>
        <dbReference type="ARBA" id="ARBA00007362"/>
    </source>
</evidence>
<dbReference type="InterPro" id="IPR037185">
    <property type="entry name" value="EmrE-like"/>
</dbReference>
<feature type="transmembrane region" description="Helical" evidence="6">
    <location>
        <begin position="129"/>
        <end position="150"/>
    </location>
</feature>
<feature type="transmembrane region" description="Helical" evidence="6">
    <location>
        <begin position="250"/>
        <end position="267"/>
    </location>
</feature>
<comment type="caution">
    <text evidence="8">The sequence shown here is derived from an EMBL/GenBank/DDBJ whole genome shotgun (WGS) entry which is preliminary data.</text>
</comment>
<protein>
    <submittedName>
        <fullName evidence="8">DMT family transporter</fullName>
    </submittedName>
</protein>
<dbReference type="AlphaFoldDB" id="A0A6M0QTK7"/>
<feature type="transmembrane region" description="Helical" evidence="6">
    <location>
        <begin position="217"/>
        <end position="238"/>
    </location>
</feature>
<keyword evidence="3 6" id="KW-0812">Transmembrane</keyword>
<evidence type="ECO:0000256" key="1">
    <source>
        <dbReference type="ARBA" id="ARBA00004141"/>
    </source>
</evidence>
<feature type="domain" description="EamA" evidence="7">
    <location>
        <begin position="156"/>
        <end position="290"/>
    </location>
</feature>
<feature type="transmembrane region" description="Helical" evidence="6">
    <location>
        <begin position="40"/>
        <end position="61"/>
    </location>
</feature>
<keyword evidence="4 6" id="KW-1133">Transmembrane helix</keyword>
<sequence length="305" mass="31871">MKEAMTHRPLWLIAAPVVFLILWSAGFAVAKIAVAHAAPLTVLALRYSMVLALLIPVALVMRPPMPSLRGARDVAIVGFLIQVVYFGLCYVAFKSGVSAGAVAIVVCLQPILVALVAPRLVGEAVSGKGWLGLILGLLGAALAIAGRSSIAVENAFGVGLTVLALFGITAGTLWEKRFGVSHHPVASNLIQYAVGAAFCVPAALLTENTAIDWAPEFLWSMAYLVIGNSLLAMSLLLAMIRVGEVARVSSLFYLVPALSALCAWPLLGEVMPVLGWAGMALAGLGVALVARRPSPARRITGTDDT</sequence>
<dbReference type="EMBL" id="JAAIVJ010000005">
    <property type="protein sequence ID" value="NEY90808.1"/>
    <property type="molecule type" value="Genomic_DNA"/>
</dbReference>
<reference evidence="8 9" key="1">
    <citation type="submission" date="2020-02" db="EMBL/GenBank/DDBJ databases">
        <authorList>
            <person name="Chen W.-M."/>
        </authorList>
    </citation>
    <scope>NUCLEOTIDE SEQUENCE [LARGE SCALE GENOMIC DNA]</scope>
    <source>
        <strain evidence="8 9">KMS-5</strain>
    </source>
</reference>
<gene>
    <name evidence="8" type="ORF">G4Z14_10915</name>
</gene>